<evidence type="ECO:0000313" key="7">
    <source>
        <dbReference type="EMBL" id="CNH07871.1"/>
    </source>
</evidence>
<dbReference type="PROSITE" id="PS00893">
    <property type="entry name" value="NUDIX_BOX"/>
    <property type="match status" value="1"/>
</dbReference>
<comment type="cofactor">
    <cofactor evidence="1">
        <name>Mg(2+)</name>
        <dbReference type="ChEBI" id="CHEBI:18420"/>
    </cofactor>
</comment>
<dbReference type="PROSITE" id="PS51462">
    <property type="entry name" value="NUDIX"/>
    <property type="match status" value="1"/>
</dbReference>
<reference evidence="8" key="1">
    <citation type="submission" date="2015-03" db="EMBL/GenBank/DDBJ databases">
        <authorList>
            <consortium name="Pathogen Informatics"/>
        </authorList>
    </citation>
    <scope>NUCLEOTIDE SEQUENCE [LARGE SCALE GENOMIC DNA]</scope>
    <source>
        <strain evidence="8">A125KOH2</strain>
    </source>
</reference>
<proteinExistence type="inferred from homology"/>
<dbReference type="Gene3D" id="3.90.79.10">
    <property type="entry name" value="Nucleoside Triphosphate Pyrophosphohydrolase"/>
    <property type="match status" value="1"/>
</dbReference>
<feature type="domain" description="Nudix hydrolase" evidence="6">
    <location>
        <begin position="1"/>
        <end position="125"/>
    </location>
</feature>
<dbReference type="CDD" id="cd03425">
    <property type="entry name" value="NUDIX_MutT_NudA_like"/>
    <property type="match status" value="1"/>
</dbReference>
<dbReference type="EMBL" id="CQAZ01000002">
    <property type="protein sequence ID" value="CNH07871.1"/>
    <property type="molecule type" value="Genomic_DNA"/>
</dbReference>
<dbReference type="InterPro" id="IPR047127">
    <property type="entry name" value="MutT-like"/>
</dbReference>
<dbReference type="InterPro" id="IPR015797">
    <property type="entry name" value="NUDIX_hydrolase-like_dom_sf"/>
</dbReference>
<dbReference type="RefSeq" id="WP_049608657.1">
    <property type="nucleotide sequence ID" value="NZ_CQAZ01000002.1"/>
</dbReference>
<dbReference type="NCBIfam" id="NF007834">
    <property type="entry name" value="PRK10546.1"/>
    <property type="match status" value="1"/>
</dbReference>
<evidence type="ECO:0000256" key="3">
    <source>
        <dbReference type="ARBA" id="ARBA00022801"/>
    </source>
</evidence>
<sequence length="133" mass="14884">MIDVVAAIIERNGKILLAQRDADRDQAGLWEFPGGKVDAGESQPQALIRELAEELNIEAMVARYIATNQWDSEQYTIRLHAWHIDTFSGEPVLHCHSAIVWLVPEDAYHYPLAPADIPLLDAFIALKRQVLAG</sequence>
<gene>
    <name evidence="7" type="primary">nudG</name>
    <name evidence="7" type="ORF">ERS008529_00267</name>
</gene>
<dbReference type="GO" id="GO:0044716">
    <property type="term" value="F:8-oxo-GDP phosphatase activity"/>
    <property type="evidence" value="ECO:0007669"/>
    <property type="project" value="TreeGrafter"/>
</dbReference>
<evidence type="ECO:0000256" key="2">
    <source>
        <dbReference type="ARBA" id="ARBA00005582"/>
    </source>
</evidence>
<evidence type="ECO:0000259" key="6">
    <source>
        <dbReference type="PROSITE" id="PS51462"/>
    </source>
</evidence>
<dbReference type="InterPro" id="IPR020476">
    <property type="entry name" value="Nudix_hydrolase"/>
</dbReference>
<dbReference type="AlphaFoldDB" id="A0A0T9NGP0"/>
<evidence type="ECO:0000256" key="5">
    <source>
        <dbReference type="RuleBase" id="RU003476"/>
    </source>
</evidence>
<dbReference type="SUPFAM" id="SSF55811">
    <property type="entry name" value="Nudix"/>
    <property type="match status" value="1"/>
</dbReference>
<keyword evidence="3 5" id="KW-0378">Hydrolase</keyword>
<accession>A0A0T9NGP0</accession>
<dbReference type="InterPro" id="IPR000086">
    <property type="entry name" value="NUDIX_hydrolase_dom"/>
</dbReference>
<name>A0A0T9NGP0_9GAMM</name>
<keyword evidence="4" id="KW-0460">Magnesium</keyword>
<protein>
    <submittedName>
        <fullName evidence="7">Pyrimidine (Deoxy)nucleoside triphosphate pyrophosphohydrolase</fullName>
        <ecNumber evidence="7">3.6.1.-</ecNumber>
    </submittedName>
</protein>
<dbReference type="PANTHER" id="PTHR47707:SF2">
    <property type="entry name" value="CTP PYROPHOSPHOHYDROLASE"/>
    <property type="match status" value="1"/>
</dbReference>
<dbReference type="InterPro" id="IPR020084">
    <property type="entry name" value="NUDIX_hydrolase_CS"/>
</dbReference>
<evidence type="ECO:0000313" key="8">
    <source>
        <dbReference type="Proteomes" id="UP000045840"/>
    </source>
</evidence>
<evidence type="ECO:0000256" key="1">
    <source>
        <dbReference type="ARBA" id="ARBA00001946"/>
    </source>
</evidence>
<dbReference type="STRING" id="1288385.ERS137968_00844"/>
<dbReference type="PANTHER" id="PTHR47707">
    <property type="entry name" value="8-OXO-DGTP DIPHOSPHATASE"/>
    <property type="match status" value="1"/>
</dbReference>
<dbReference type="PRINTS" id="PR00502">
    <property type="entry name" value="NUDIXFAMILY"/>
</dbReference>
<dbReference type="GO" id="GO:0044715">
    <property type="term" value="F:8-oxo-dGDP phosphatase activity"/>
    <property type="evidence" value="ECO:0007669"/>
    <property type="project" value="TreeGrafter"/>
</dbReference>
<dbReference type="GO" id="GO:0008413">
    <property type="term" value="F:8-oxo-7,8-dihydroguanosine triphosphate pyrophosphatase activity"/>
    <property type="evidence" value="ECO:0007669"/>
    <property type="project" value="TreeGrafter"/>
</dbReference>
<dbReference type="GO" id="GO:0046872">
    <property type="term" value="F:metal ion binding"/>
    <property type="evidence" value="ECO:0007669"/>
    <property type="project" value="UniProtKB-KW"/>
</dbReference>
<dbReference type="Proteomes" id="UP000045840">
    <property type="component" value="Unassembled WGS sequence"/>
</dbReference>
<comment type="similarity">
    <text evidence="2 5">Belongs to the Nudix hydrolase family.</text>
</comment>
<dbReference type="Pfam" id="PF00293">
    <property type="entry name" value="NUDIX"/>
    <property type="match status" value="1"/>
</dbReference>
<dbReference type="GO" id="GO:0035539">
    <property type="term" value="F:8-oxo-7,8-dihydrodeoxyguanosine triphosphate pyrophosphatase activity"/>
    <property type="evidence" value="ECO:0007669"/>
    <property type="project" value="TreeGrafter"/>
</dbReference>
<evidence type="ECO:0000256" key="4">
    <source>
        <dbReference type="ARBA" id="ARBA00022842"/>
    </source>
</evidence>
<dbReference type="GO" id="GO:0006281">
    <property type="term" value="P:DNA repair"/>
    <property type="evidence" value="ECO:0007669"/>
    <property type="project" value="UniProtKB-KW"/>
</dbReference>
<organism evidence="7 8">
    <name type="scientific">Yersinia pekkanenii</name>
    <dbReference type="NCBI Taxonomy" id="1288385"/>
    <lineage>
        <taxon>Bacteria</taxon>
        <taxon>Pseudomonadati</taxon>
        <taxon>Pseudomonadota</taxon>
        <taxon>Gammaproteobacteria</taxon>
        <taxon>Enterobacterales</taxon>
        <taxon>Yersiniaceae</taxon>
        <taxon>Yersinia</taxon>
    </lineage>
</organism>
<dbReference type="EC" id="3.6.1.-" evidence="7"/>